<feature type="compositionally biased region" description="Polar residues" evidence="21">
    <location>
        <begin position="259"/>
        <end position="275"/>
    </location>
</feature>
<evidence type="ECO:0000256" key="3">
    <source>
        <dbReference type="ARBA" id="ARBA00004401"/>
    </source>
</evidence>
<dbReference type="FunFam" id="3.20.20.80:FF:000151">
    <property type="entry name" value="Glucan endo-1,3-beta-glucosidase btgC"/>
    <property type="match status" value="1"/>
</dbReference>
<keyword evidence="8" id="KW-0964">Secreted</keyword>
<keyword evidence="16" id="KW-0624">Polysaccharide degradation</keyword>
<dbReference type="GO" id="GO:0009986">
    <property type="term" value="C:cell surface"/>
    <property type="evidence" value="ECO:0007669"/>
    <property type="project" value="TreeGrafter"/>
</dbReference>
<dbReference type="OrthoDB" id="68336at2759"/>
<dbReference type="PANTHER" id="PTHR16631">
    <property type="entry name" value="GLUCAN 1,3-BETA-GLUCOSIDASE"/>
    <property type="match status" value="1"/>
</dbReference>
<evidence type="ECO:0000256" key="22">
    <source>
        <dbReference type="SAM" id="Phobius"/>
    </source>
</evidence>
<dbReference type="InParanoid" id="A0A507AXP4"/>
<proteinExistence type="inferred from homology"/>
<feature type="compositionally biased region" description="Low complexity" evidence="21">
    <location>
        <begin position="364"/>
        <end position="379"/>
    </location>
</feature>
<comment type="function">
    <text evidence="17">Glucanases play a role in cell expansion during growth, in cell-cell fusion during mating, and in spore release during sporulation. This enzyme may be involved in beta-glucan degradation. Active on laminarin and lichenan.</text>
</comment>
<comment type="subcellular location">
    <subcellularLocation>
        <location evidence="3">Cell membrane</location>
        <topology evidence="3">Single-pass type II membrane protein</topology>
    </subcellularLocation>
    <subcellularLocation>
        <location evidence="2">Secreted</location>
        <location evidence="2">Cell wall</location>
    </subcellularLocation>
</comment>
<evidence type="ECO:0000256" key="1">
    <source>
        <dbReference type="ARBA" id="ARBA00000382"/>
    </source>
</evidence>
<reference evidence="23 24" key="1">
    <citation type="submission" date="2019-06" db="EMBL/GenBank/DDBJ databases">
        <title>Draft genome sequence of the filamentous fungus Phialemoniopsis curvata isolated from diesel fuel.</title>
        <authorList>
            <person name="Varaljay V.A."/>
            <person name="Lyon W.J."/>
            <person name="Crouch A.L."/>
            <person name="Drake C.E."/>
            <person name="Hollomon J.M."/>
            <person name="Nadeau L.J."/>
            <person name="Nunn H.S."/>
            <person name="Stevenson B.S."/>
            <person name="Bojanowski C.L."/>
            <person name="Crookes-Goodson W.J."/>
        </authorList>
    </citation>
    <scope>NUCLEOTIDE SEQUENCE [LARGE SCALE GENOMIC DNA]</scope>
    <source>
        <strain evidence="23 24">D216</strain>
    </source>
</reference>
<comment type="caution">
    <text evidence="23">The sequence shown here is derived from an EMBL/GenBank/DDBJ whole genome shotgun (WGS) entry which is preliminary data.</text>
</comment>
<feature type="compositionally biased region" description="Pro residues" evidence="21">
    <location>
        <begin position="176"/>
        <end position="188"/>
    </location>
</feature>
<dbReference type="InterPro" id="IPR050732">
    <property type="entry name" value="Beta-glucan_modifiers"/>
</dbReference>
<dbReference type="GO" id="GO:0005886">
    <property type="term" value="C:plasma membrane"/>
    <property type="evidence" value="ECO:0007669"/>
    <property type="project" value="UniProtKB-SubCell"/>
</dbReference>
<keyword evidence="12 22" id="KW-0472">Membrane</keyword>
<evidence type="ECO:0000256" key="9">
    <source>
        <dbReference type="ARBA" id="ARBA00022729"/>
    </source>
</evidence>
<keyword evidence="10" id="KW-0378">Hydrolase</keyword>
<comment type="similarity">
    <text evidence="4 20">Belongs to the glycosyl hydrolase 17 family.</text>
</comment>
<dbReference type="RefSeq" id="XP_030991402.1">
    <property type="nucleotide sequence ID" value="XM_031143951.1"/>
</dbReference>
<feature type="region of interest" description="Disordered" evidence="21">
    <location>
        <begin position="133"/>
        <end position="197"/>
    </location>
</feature>
<dbReference type="GeneID" id="41976477"/>
<dbReference type="GO" id="GO:0042973">
    <property type="term" value="F:glucan endo-1,3-beta-D-glucosidase activity"/>
    <property type="evidence" value="ECO:0007669"/>
    <property type="project" value="UniProtKB-EC"/>
</dbReference>
<sequence length="840" mass="90702">MPRYSLDSERAEQEPLDGYGYNHNHNHNHNHDHDQRQYSRSRSRGHQQPYYDQDQQYQQQQPPYQDYQSPRQHSQQSSPTRSAHGPTAHPDSSYRRLQREAAHPAPPPYMDTAAAAGAGVGATTASYSNINNINNNSYNPSRQQPDLVSPLSPPQPPAHRDNLDGGYWGQQDREYAPPPAARPPPPSNITPGADNFGSAAAGGMAGIAYSVADRNPRESGLEATRGMAPAPDLGYPQQSYQGQSQRQNQPYRGGDPYVQQPQGLQPSNSYGNSSYAGDRDSHSSLQGLGAAANSPGYASPAMRTPSRSPHRYASDVYTDDPYQGYTRGANPNLGVVNPNDIEDDGDDGLVYGRSGQRGPRTSMLSLGGTSNRSGRSGNTATAAAVGSSAAVGGVMGAVGGIMARNARGNNSPQYDAVHKDDLAGYYGGGAGGGGGRGGSTYDLGNTGGRGGPEKPSAWMASQKGNGKKWKIAIIVIVALLIIAGIVLGVLFGAVFKGRSDGSGSSGESAADDTSKNGDLNINSPEIKKLLNNKDLHKVFPGIDYTPLNTQYPDCIHNPPSQNNITRDVAVLSQLSNTIRLYGTDCNQTQMVLHAISQLKMGDTIKVWLGVWQDNNSTTNERQLDQMWDILEQYGDKPFKGVIVANEILFRKQMTTTELGTLLSKVRTKLGDMKLSLPVATSDLGDKWDASLAQVSDYIMANIHPFFGGINASKAAMWTSWFWQDHTSSFFKSDKSKNIISETGWPSQGGTDCGQQGVTSCPNGAVAGIDQLNQFMADWVCDALKNGTEYFWFEAFDEPWKVRFNTANQNWEDHWGLMDVDRSLKAGVKIPDCGGQTIGPA</sequence>
<dbReference type="Pfam" id="PF00332">
    <property type="entry name" value="Glyco_hydro_17"/>
    <property type="match status" value="1"/>
</dbReference>
<dbReference type="InterPro" id="IPR017853">
    <property type="entry name" value="GH"/>
</dbReference>
<feature type="compositionally biased region" description="Low complexity" evidence="21">
    <location>
        <begin position="47"/>
        <end position="82"/>
    </location>
</feature>
<evidence type="ECO:0000256" key="18">
    <source>
        <dbReference type="ARBA" id="ARBA00042373"/>
    </source>
</evidence>
<feature type="region of interest" description="Disordered" evidence="21">
    <location>
        <begin position="499"/>
        <end position="522"/>
    </location>
</feature>
<protein>
    <recommendedName>
        <fullName evidence="5">glucan endo-1,3-beta-D-glucosidase</fullName>
        <ecNumber evidence="5">3.2.1.39</ecNumber>
    </recommendedName>
    <alternativeName>
        <fullName evidence="19">Endo-1,3-beta-glucanase btgC</fullName>
    </alternativeName>
    <alternativeName>
        <fullName evidence="18">Laminarinase btgC</fullName>
    </alternativeName>
</protein>
<evidence type="ECO:0000256" key="4">
    <source>
        <dbReference type="ARBA" id="ARBA00008773"/>
    </source>
</evidence>
<dbReference type="EMBL" id="SKBQ01000063">
    <property type="protein sequence ID" value="TPX09691.1"/>
    <property type="molecule type" value="Genomic_DNA"/>
</dbReference>
<feature type="region of interest" description="Disordered" evidence="21">
    <location>
        <begin position="436"/>
        <end position="460"/>
    </location>
</feature>
<dbReference type="GO" id="GO:0071555">
    <property type="term" value="P:cell wall organization"/>
    <property type="evidence" value="ECO:0007669"/>
    <property type="project" value="UniProtKB-KW"/>
</dbReference>
<comment type="catalytic activity">
    <reaction evidence="1">
        <text>Hydrolysis of (1-&gt;3)-beta-D-glucosidic linkages in (1-&gt;3)-beta-D-glucans.</text>
        <dbReference type="EC" id="3.2.1.39"/>
    </reaction>
</comment>
<feature type="compositionally biased region" description="Basic and acidic residues" evidence="21">
    <location>
        <begin position="92"/>
        <end position="102"/>
    </location>
</feature>
<evidence type="ECO:0000256" key="10">
    <source>
        <dbReference type="ARBA" id="ARBA00022801"/>
    </source>
</evidence>
<keyword evidence="13" id="KW-0325">Glycoprotein</keyword>
<evidence type="ECO:0000313" key="24">
    <source>
        <dbReference type="Proteomes" id="UP000319257"/>
    </source>
</evidence>
<feature type="transmembrane region" description="Helical" evidence="22">
    <location>
        <begin position="471"/>
        <end position="495"/>
    </location>
</feature>
<evidence type="ECO:0000313" key="23">
    <source>
        <dbReference type="EMBL" id="TPX09691.1"/>
    </source>
</evidence>
<evidence type="ECO:0000256" key="20">
    <source>
        <dbReference type="RuleBase" id="RU004335"/>
    </source>
</evidence>
<accession>A0A507AXP4</accession>
<dbReference type="SUPFAM" id="SSF51445">
    <property type="entry name" value="(Trans)glycosidases"/>
    <property type="match status" value="1"/>
</dbReference>
<evidence type="ECO:0000256" key="8">
    <source>
        <dbReference type="ARBA" id="ARBA00022525"/>
    </source>
</evidence>
<evidence type="ECO:0000256" key="11">
    <source>
        <dbReference type="ARBA" id="ARBA00022968"/>
    </source>
</evidence>
<keyword evidence="6" id="KW-1003">Cell membrane</keyword>
<gene>
    <name evidence="23" type="ORF">E0L32_009030</name>
</gene>
<evidence type="ECO:0000256" key="16">
    <source>
        <dbReference type="ARBA" id="ARBA00023326"/>
    </source>
</evidence>
<evidence type="ECO:0000256" key="15">
    <source>
        <dbReference type="ARBA" id="ARBA00023316"/>
    </source>
</evidence>
<keyword evidence="11" id="KW-0735">Signal-anchor</keyword>
<dbReference type="GO" id="GO:0005576">
    <property type="term" value="C:extracellular region"/>
    <property type="evidence" value="ECO:0007669"/>
    <property type="project" value="TreeGrafter"/>
</dbReference>
<keyword evidence="15" id="KW-0961">Cell wall biogenesis/degradation</keyword>
<feature type="compositionally biased region" description="Basic and acidic residues" evidence="21">
    <location>
        <begin position="1"/>
        <end position="13"/>
    </location>
</feature>
<evidence type="ECO:0000256" key="5">
    <source>
        <dbReference type="ARBA" id="ARBA00012780"/>
    </source>
</evidence>
<evidence type="ECO:0000256" key="17">
    <source>
        <dbReference type="ARBA" id="ARBA00037649"/>
    </source>
</evidence>
<dbReference type="AlphaFoldDB" id="A0A507AXP4"/>
<evidence type="ECO:0000256" key="13">
    <source>
        <dbReference type="ARBA" id="ARBA00023180"/>
    </source>
</evidence>
<dbReference type="STRING" id="1093900.A0A507AXP4"/>
<feature type="compositionally biased region" description="Low complexity" evidence="21">
    <location>
        <begin position="234"/>
        <end position="252"/>
    </location>
</feature>
<organism evidence="23 24">
    <name type="scientific">Thyridium curvatum</name>
    <dbReference type="NCBI Taxonomy" id="1093900"/>
    <lineage>
        <taxon>Eukaryota</taxon>
        <taxon>Fungi</taxon>
        <taxon>Dikarya</taxon>
        <taxon>Ascomycota</taxon>
        <taxon>Pezizomycotina</taxon>
        <taxon>Sordariomycetes</taxon>
        <taxon>Sordariomycetidae</taxon>
        <taxon>Thyridiales</taxon>
        <taxon>Thyridiaceae</taxon>
        <taxon>Thyridium</taxon>
    </lineage>
</organism>
<dbReference type="Proteomes" id="UP000319257">
    <property type="component" value="Unassembled WGS sequence"/>
</dbReference>
<evidence type="ECO:0000256" key="6">
    <source>
        <dbReference type="ARBA" id="ARBA00022475"/>
    </source>
</evidence>
<keyword evidence="22" id="KW-0812">Transmembrane</keyword>
<dbReference type="InterPro" id="IPR000490">
    <property type="entry name" value="Glyco_hydro_17"/>
</dbReference>
<evidence type="ECO:0000256" key="2">
    <source>
        <dbReference type="ARBA" id="ARBA00004191"/>
    </source>
</evidence>
<feature type="region of interest" description="Disordered" evidence="21">
    <location>
        <begin position="216"/>
        <end position="379"/>
    </location>
</feature>
<evidence type="ECO:0000256" key="19">
    <source>
        <dbReference type="ARBA" id="ARBA00043078"/>
    </source>
</evidence>
<name>A0A507AXP4_9PEZI</name>
<keyword evidence="22" id="KW-1133">Transmembrane helix</keyword>
<keyword evidence="7" id="KW-0134">Cell wall</keyword>
<dbReference type="EC" id="3.2.1.39" evidence="5"/>
<keyword evidence="9" id="KW-0732">Signal</keyword>
<feature type="region of interest" description="Disordered" evidence="21">
    <location>
        <begin position="1"/>
        <end position="112"/>
    </location>
</feature>
<evidence type="ECO:0000256" key="21">
    <source>
        <dbReference type="SAM" id="MobiDB-lite"/>
    </source>
</evidence>
<keyword evidence="14" id="KW-0119">Carbohydrate metabolism</keyword>
<dbReference type="GO" id="GO:0009277">
    <property type="term" value="C:fungal-type cell wall"/>
    <property type="evidence" value="ECO:0007669"/>
    <property type="project" value="TreeGrafter"/>
</dbReference>
<evidence type="ECO:0000256" key="12">
    <source>
        <dbReference type="ARBA" id="ARBA00023136"/>
    </source>
</evidence>
<dbReference type="Gene3D" id="3.20.20.80">
    <property type="entry name" value="Glycosidases"/>
    <property type="match status" value="1"/>
</dbReference>
<dbReference type="PANTHER" id="PTHR16631:SF17">
    <property type="entry name" value="GLUCAN ENDO-1,3-BETA-GLUCOSIDASE BTGC"/>
    <property type="match status" value="1"/>
</dbReference>
<keyword evidence="24" id="KW-1185">Reference proteome</keyword>
<evidence type="ECO:0000256" key="14">
    <source>
        <dbReference type="ARBA" id="ARBA00023277"/>
    </source>
</evidence>
<evidence type="ECO:0000256" key="7">
    <source>
        <dbReference type="ARBA" id="ARBA00022512"/>
    </source>
</evidence>
<dbReference type="GO" id="GO:0000272">
    <property type="term" value="P:polysaccharide catabolic process"/>
    <property type="evidence" value="ECO:0007669"/>
    <property type="project" value="UniProtKB-KW"/>
</dbReference>